<dbReference type="Proteomes" id="UP000198832">
    <property type="component" value="Unassembled WGS sequence"/>
</dbReference>
<dbReference type="GO" id="GO:0016491">
    <property type="term" value="F:oxidoreductase activity"/>
    <property type="evidence" value="ECO:0007669"/>
    <property type="project" value="InterPro"/>
</dbReference>
<sequence>MSALLSHPGIAGPVLEEVDLPPVGSGDLRVEVIAAGVNPIDTWVAAGFGRDIFGLTGPVGLGWDLTGVVREVGTEVDGFHVGDVVAADLSNPAAPVGAHATETVLSAAAAALVPEGLDPVAAASIPLNAIAAAQAVDLLGAGEGRTLLVTGAAGAVGGYAVPLARRAGWLVTGLARDSDRGFVTGAGAVDVVTQVPSRAYDAVLDAAALQADALGAVRDGGRFVGVVGGDPLPPEREITTAAVQSHADGARLAELLALHVDGTLAVRVAGTVPLSDAATAYDKVAGGGQRGRWLLVP</sequence>
<dbReference type="PANTHER" id="PTHR43482:SF1">
    <property type="entry name" value="PROTEIN AST1-RELATED"/>
    <property type="match status" value="1"/>
</dbReference>
<dbReference type="InterPro" id="IPR011032">
    <property type="entry name" value="GroES-like_sf"/>
</dbReference>
<evidence type="ECO:0000313" key="3">
    <source>
        <dbReference type="Proteomes" id="UP000198832"/>
    </source>
</evidence>
<accession>A0A1I1KJA7</accession>
<dbReference type="SMART" id="SM00829">
    <property type="entry name" value="PKS_ER"/>
    <property type="match status" value="1"/>
</dbReference>
<dbReference type="OrthoDB" id="3251063at2"/>
<keyword evidence="3" id="KW-1185">Reference proteome</keyword>
<dbReference type="InterPro" id="IPR052585">
    <property type="entry name" value="Lipid_raft_assoc_Zn_ADH"/>
</dbReference>
<dbReference type="Gene3D" id="3.90.180.10">
    <property type="entry name" value="Medium-chain alcohol dehydrogenases, catalytic domain"/>
    <property type="match status" value="1"/>
</dbReference>
<dbReference type="InterPro" id="IPR036291">
    <property type="entry name" value="NAD(P)-bd_dom_sf"/>
</dbReference>
<dbReference type="InterPro" id="IPR020843">
    <property type="entry name" value="ER"/>
</dbReference>
<dbReference type="Pfam" id="PF08240">
    <property type="entry name" value="ADH_N"/>
    <property type="match status" value="1"/>
</dbReference>
<name>A0A1I1KJA7_9ACTN</name>
<organism evidence="2 3">
    <name type="scientific">Nocardioides terrae</name>
    <dbReference type="NCBI Taxonomy" id="574651"/>
    <lineage>
        <taxon>Bacteria</taxon>
        <taxon>Bacillati</taxon>
        <taxon>Actinomycetota</taxon>
        <taxon>Actinomycetes</taxon>
        <taxon>Propionibacteriales</taxon>
        <taxon>Nocardioidaceae</taxon>
        <taxon>Nocardioides</taxon>
    </lineage>
</organism>
<gene>
    <name evidence="2" type="ORF">SAMN04487968_108173</name>
</gene>
<dbReference type="SUPFAM" id="SSF51735">
    <property type="entry name" value="NAD(P)-binding Rossmann-fold domains"/>
    <property type="match status" value="1"/>
</dbReference>
<reference evidence="2 3" key="1">
    <citation type="submission" date="2016-10" db="EMBL/GenBank/DDBJ databases">
        <authorList>
            <person name="de Groot N.N."/>
        </authorList>
    </citation>
    <scope>NUCLEOTIDE SEQUENCE [LARGE SCALE GENOMIC DNA]</scope>
    <source>
        <strain evidence="2 3">CGMCC 1.7056</strain>
    </source>
</reference>
<dbReference type="RefSeq" id="WP_091124207.1">
    <property type="nucleotide sequence ID" value="NZ_FOLB01000008.1"/>
</dbReference>
<dbReference type="STRING" id="574651.SAMN04487968_108173"/>
<proteinExistence type="predicted"/>
<dbReference type="Pfam" id="PF13602">
    <property type="entry name" value="ADH_zinc_N_2"/>
    <property type="match status" value="1"/>
</dbReference>
<feature type="domain" description="Enoyl reductase (ER)" evidence="1">
    <location>
        <begin position="9"/>
        <end position="295"/>
    </location>
</feature>
<dbReference type="PANTHER" id="PTHR43482">
    <property type="entry name" value="PROTEIN AST1-RELATED"/>
    <property type="match status" value="1"/>
</dbReference>
<dbReference type="SUPFAM" id="SSF50129">
    <property type="entry name" value="GroES-like"/>
    <property type="match status" value="1"/>
</dbReference>
<dbReference type="Gene3D" id="3.40.50.720">
    <property type="entry name" value="NAD(P)-binding Rossmann-like Domain"/>
    <property type="match status" value="1"/>
</dbReference>
<dbReference type="AlphaFoldDB" id="A0A1I1KJA7"/>
<dbReference type="InterPro" id="IPR013154">
    <property type="entry name" value="ADH-like_N"/>
</dbReference>
<evidence type="ECO:0000313" key="2">
    <source>
        <dbReference type="EMBL" id="SFC60645.1"/>
    </source>
</evidence>
<evidence type="ECO:0000259" key="1">
    <source>
        <dbReference type="SMART" id="SM00829"/>
    </source>
</evidence>
<protein>
    <submittedName>
        <fullName evidence="2">NADPH:quinone reductase</fullName>
    </submittedName>
</protein>
<dbReference type="EMBL" id="FOLB01000008">
    <property type="protein sequence ID" value="SFC60645.1"/>
    <property type="molecule type" value="Genomic_DNA"/>
</dbReference>